<sequence>MGHTLLPTTGKGTRDGRGRAYAPSGRGNPPKVVPPHQPQQATGWARAVATFPRNLEDGCSQSSALGSTHSRRPQRRSQPAAATHGRHTAAATHSHSQSLSGRSTGGQEGGGSAGAGAKGARSAPRPRRIWARGCTPSLAKGGPFSAHGLVGPSSPPRPQGGGKERKHRARGRSVERGGTVPHTLPAQCAAFSLAALAPVAAPTRRICRRRRQAAAMATAAAAASSDDMWQRPEGGTPVAAATVAAVAVAGASTAAVSGSDGSGGGSRRG</sequence>
<evidence type="ECO:0000313" key="2">
    <source>
        <dbReference type="Proteomes" id="UP000798662"/>
    </source>
</evidence>
<gene>
    <name evidence="1" type="ORF">I4F81_009615</name>
</gene>
<evidence type="ECO:0000313" key="1">
    <source>
        <dbReference type="EMBL" id="KAK1867106.1"/>
    </source>
</evidence>
<protein>
    <submittedName>
        <fullName evidence="1">Uncharacterized protein</fullName>
    </submittedName>
</protein>
<accession>A0ACC3CA32</accession>
<name>A0ACC3CA32_PYRYE</name>
<dbReference type="Proteomes" id="UP000798662">
    <property type="component" value="Chromosome 3"/>
</dbReference>
<proteinExistence type="predicted"/>
<reference evidence="1" key="1">
    <citation type="submission" date="2019-11" db="EMBL/GenBank/DDBJ databases">
        <title>Nori genome reveals adaptations in red seaweeds to the harsh intertidal environment.</title>
        <authorList>
            <person name="Wang D."/>
            <person name="Mao Y."/>
        </authorList>
    </citation>
    <scope>NUCLEOTIDE SEQUENCE</scope>
    <source>
        <tissue evidence="1">Gametophyte</tissue>
    </source>
</reference>
<keyword evidence="2" id="KW-1185">Reference proteome</keyword>
<comment type="caution">
    <text evidence="1">The sequence shown here is derived from an EMBL/GenBank/DDBJ whole genome shotgun (WGS) entry which is preliminary data.</text>
</comment>
<dbReference type="EMBL" id="CM020620">
    <property type="protein sequence ID" value="KAK1867106.1"/>
    <property type="molecule type" value="Genomic_DNA"/>
</dbReference>
<organism evidence="1 2">
    <name type="scientific">Pyropia yezoensis</name>
    <name type="common">Susabi-nori</name>
    <name type="synonym">Porphyra yezoensis</name>
    <dbReference type="NCBI Taxonomy" id="2788"/>
    <lineage>
        <taxon>Eukaryota</taxon>
        <taxon>Rhodophyta</taxon>
        <taxon>Bangiophyceae</taxon>
        <taxon>Bangiales</taxon>
        <taxon>Bangiaceae</taxon>
        <taxon>Pyropia</taxon>
    </lineage>
</organism>